<keyword evidence="1" id="KW-1133">Transmembrane helix</keyword>
<dbReference type="Proteomes" id="UP000198382">
    <property type="component" value="Unassembled WGS sequence"/>
</dbReference>
<reference evidence="2 3" key="1">
    <citation type="submission" date="2016-11" db="EMBL/GenBank/DDBJ databases">
        <title>Whole genomes of Flavobacteriaceae.</title>
        <authorList>
            <person name="Stine C."/>
            <person name="Li C."/>
            <person name="Tadesse D."/>
        </authorList>
    </citation>
    <scope>NUCLEOTIDE SEQUENCE [LARGE SCALE GENOMIC DNA]</scope>
    <source>
        <strain evidence="2 3">DSM 15937</strain>
    </source>
</reference>
<dbReference type="Pfam" id="PF19851">
    <property type="entry name" value="DUF6326"/>
    <property type="match status" value="1"/>
</dbReference>
<dbReference type="EMBL" id="MUGV01000004">
    <property type="protein sequence ID" value="OXA82096.1"/>
    <property type="molecule type" value="Genomic_DNA"/>
</dbReference>
<accession>A0ABX4BWN2</accession>
<keyword evidence="1" id="KW-0812">Transmembrane</keyword>
<keyword evidence="3" id="KW-1185">Reference proteome</keyword>
<dbReference type="RefSeq" id="WP_074658028.1">
    <property type="nucleotide sequence ID" value="NZ_MUGV01000004.1"/>
</dbReference>
<organism evidence="2 3">
    <name type="scientific">Flavobacterium frigidimaris</name>
    <dbReference type="NCBI Taxonomy" id="262320"/>
    <lineage>
        <taxon>Bacteria</taxon>
        <taxon>Pseudomonadati</taxon>
        <taxon>Bacteroidota</taxon>
        <taxon>Flavobacteriia</taxon>
        <taxon>Flavobacteriales</taxon>
        <taxon>Flavobacteriaceae</taxon>
        <taxon>Flavobacterium</taxon>
    </lineage>
</organism>
<protein>
    <submittedName>
        <fullName evidence="2">Uncharacterized protein</fullName>
    </submittedName>
</protein>
<name>A0ABX4BWN2_FLAFR</name>
<feature type="transmembrane region" description="Helical" evidence="1">
    <location>
        <begin position="85"/>
        <end position="106"/>
    </location>
</feature>
<sequence>MKKTILEDFKINIKIKLALLWASVTFLYLYGDYFELYVPGKTSGIMEGTSLLDNPQKLFMASLLLAIPALMVALSILLKPIVNKVLNIIFGLFFTAIMLLIAVTSFSEWRAFYVFYAILESIITAIIVWKAFNWPKQTDLQETI</sequence>
<evidence type="ECO:0000256" key="1">
    <source>
        <dbReference type="SAM" id="Phobius"/>
    </source>
</evidence>
<comment type="caution">
    <text evidence="2">The sequence shown here is derived from an EMBL/GenBank/DDBJ whole genome shotgun (WGS) entry which is preliminary data.</text>
</comment>
<proteinExistence type="predicted"/>
<evidence type="ECO:0000313" key="3">
    <source>
        <dbReference type="Proteomes" id="UP000198382"/>
    </source>
</evidence>
<evidence type="ECO:0000313" key="2">
    <source>
        <dbReference type="EMBL" id="OXA82096.1"/>
    </source>
</evidence>
<feature type="transmembrane region" description="Helical" evidence="1">
    <location>
        <begin position="12"/>
        <end position="31"/>
    </location>
</feature>
<feature type="transmembrane region" description="Helical" evidence="1">
    <location>
        <begin position="58"/>
        <end position="78"/>
    </location>
</feature>
<gene>
    <name evidence="2" type="ORF">B0A65_01690</name>
</gene>
<dbReference type="InterPro" id="IPR046289">
    <property type="entry name" value="DUF6326"/>
</dbReference>
<feature type="transmembrane region" description="Helical" evidence="1">
    <location>
        <begin position="112"/>
        <end position="132"/>
    </location>
</feature>
<keyword evidence="1" id="KW-0472">Membrane</keyword>